<dbReference type="EnsemblMetazoa" id="GPPI005304-RA">
    <property type="protein sequence ID" value="GPPI005304-PA"/>
    <property type="gene ID" value="GPPI005304"/>
</dbReference>
<feature type="region of interest" description="Disordered" evidence="1">
    <location>
        <begin position="48"/>
        <end position="111"/>
    </location>
</feature>
<dbReference type="Proteomes" id="UP000092460">
    <property type="component" value="Unassembled WGS sequence"/>
</dbReference>
<sequence>MKPTVIPNSNSSSSQSSNYDTAAPIGINIPINHEYSNVGSTATPYHTQAQHYVPGDPHTAYGSPSTHIRVNQQQQHPQQETQQSIPASYQKQSMQSNELYVEDRETSYLNK</sequence>
<dbReference type="STRING" id="67801.A0A1B0AQW7"/>
<feature type="region of interest" description="Disordered" evidence="1">
    <location>
        <begin position="1"/>
        <end position="23"/>
    </location>
</feature>
<evidence type="ECO:0000313" key="3">
    <source>
        <dbReference type="Proteomes" id="UP000092460"/>
    </source>
</evidence>
<feature type="compositionally biased region" description="Low complexity" evidence="1">
    <location>
        <begin position="72"/>
        <end position="83"/>
    </location>
</feature>
<dbReference type="AlphaFoldDB" id="A0A1B0AQW7"/>
<feature type="compositionally biased region" description="Polar residues" evidence="1">
    <location>
        <begin position="62"/>
        <end position="71"/>
    </location>
</feature>
<keyword evidence="3" id="KW-1185">Reference proteome</keyword>
<evidence type="ECO:0000313" key="2">
    <source>
        <dbReference type="EnsemblMetazoa" id="GPPI005304-PA"/>
    </source>
</evidence>
<feature type="compositionally biased region" description="Low complexity" evidence="1">
    <location>
        <begin position="8"/>
        <end position="18"/>
    </location>
</feature>
<organism evidence="2 3">
    <name type="scientific">Glossina palpalis gambiensis</name>
    <dbReference type="NCBI Taxonomy" id="67801"/>
    <lineage>
        <taxon>Eukaryota</taxon>
        <taxon>Metazoa</taxon>
        <taxon>Ecdysozoa</taxon>
        <taxon>Arthropoda</taxon>
        <taxon>Hexapoda</taxon>
        <taxon>Insecta</taxon>
        <taxon>Pterygota</taxon>
        <taxon>Neoptera</taxon>
        <taxon>Endopterygota</taxon>
        <taxon>Diptera</taxon>
        <taxon>Brachycera</taxon>
        <taxon>Muscomorpha</taxon>
        <taxon>Hippoboscoidea</taxon>
        <taxon>Glossinidae</taxon>
        <taxon>Glossina</taxon>
    </lineage>
</organism>
<reference evidence="2" key="2">
    <citation type="submission" date="2020-05" db="UniProtKB">
        <authorList>
            <consortium name="EnsemblMetazoa"/>
        </authorList>
    </citation>
    <scope>IDENTIFICATION</scope>
    <source>
        <strain evidence="2">IAEA</strain>
    </source>
</reference>
<name>A0A1B0AQW7_9MUSC</name>
<accession>A0A1B0AQW7</accession>
<proteinExistence type="predicted"/>
<feature type="compositionally biased region" description="Basic and acidic residues" evidence="1">
    <location>
        <begin position="101"/>
        <end position="111"/>
    </location>
</feature>
<protein>
    <submittedName>
        <fullName evidence="2">Uncharacterized protein</fullName>
    </submittedName>
</protein>
<dbReference type="VEuPathDB" id="VectorBase:GPPI005304"/>
<dbReference type="EMBL" id="JXJN01002095">
    <property type="status" value="NOT_ANNOTATED_CDS"/>
    <property type="molecule type" value="Genomic_DNA"/>
</dbReference>
<feature type="compositionally biased region" description="Polar residues" evidence="1">
    <location>
        <begin position="84"/>
        <end position="98"/>
    </location>
</feature>
<reference evidence="3" key="1">
    <citation type="submission" date="2015-01" db="EMBL/GenBank/DDBJ databases">
        <authorList>
            <person name="Aksoy S."/>
            <person name="Warren W."/>
            <person name="Wilson R.K."/>
        </authorList>
    </citation>
    <scope>NUCLEOTIDE SEQUENCE [LARGE SCALE GENOMIC DNA]</scope>
    <source>
        <strain evidence="3">IAEA</strain>
    </source>
</reference>
<evidence type="ECO:0000256" key="1">
    <source>
        <dbReference type="SAM" id="MobiDB-lite"/>
    </source>
</evidence>